<comment type="caution">
    <text evidence="2">The sequence shown here is derived from an EMBL/GenBank/DDBJ whole genome shotgun (WGS) entry which is preliminary data.</text>
</comment>
<dbReference type="EMBL" id="JACVVD010000003">
    <property type="protein sequence ID" value="MBD0380179.1"/>
    <property type="molecule type" value="Genomic_DNA"/>
</dbReference>
<dbReference type="InterPro" id="IPR025402">
    <property type="entry name" value="DMP19_C"/>
</dbReference>
<proteinExistence type="predicted"/>
<name>A0A926KLU6_9BACL</name>
<dbReference type="Gene3D" id="1.20.1420.60">
    <property type="match status" value="1"/>
</dbReference>
<gene>
    <name evidence="2" type="ORF">ICC18_08655</name>
</gene>
<protein>
    <submittedName>
        <fullName evidence="2">DMP19 family protein</fullName>
    </submittedName>
</protein>
<dbReference type="Pfam" id="PF14300">
    <property type="entry name" value="DMP19"/>
    <property type="match status" value="1"/>
</dbReference>
<sequence>MHDELIDLVIDDSVINSNDVFKIIEPLWWSVSIYEGEDQYNKDLSRFSSPQQYIFAIQWYLSEVNNGGHYQFYDNSTGIVWQEAMNGFKEINLIEFYDLIKESTIRLGGNPSKDRDERQGKLEEYEPDFEDLDTKLYELEDNLEIYLMDYIRSNRSDFYFSGKVAVPKEFR</sequence>
<dbReference type="RefSeq" id="WP_188174004.1">
    <property type="nucleotide sequence ID" value="NZ_JACVVD010000003.1"/>
</dbReference>
<reference evidence="2" key="1">
    <citation type="submission" date="2020-09" db="EMBL/GenBank/DDBJ databases">
        <title>Draft Genome Sequence of Paenibacillus sp. WST5.</title>
        <authorList>
            <person name="Bao Z."/>
        </authorList>
    </citation>
    <scope>NUCLEOTIDE SEQUENCE</scope>
    <source>
        <strain evidence="2">WST5</strain>
    </source>
</reference>
<keyword evidence="3" id="KW-1185">Reference proteome</keyword>
<organism evidence="2 3">
    <name type="scientific">Paenibacillus sedimenti</name>
    <dbReference type="NCBI Taxonomy" id="2770274"/>
    <lineage>
        <taxon>Bacteria</taxon>
        <taxon>Bacillati</taxon>
        <taxon>Bacillota</taxon>
        <taxon>Bacilli</taxon>
        <taxon>Bacillales</taxon>
        <taxon>Paenibacillaceae</taxon>
        <taxon>Paenibacillus</taxon>
    </lineage>
</organism>
<accession>A0A926KLU6</accession>
<evidence type="ECO:0000313" key="3">
    <source>
        <dbReference type="Proteomes" id="UP000650466"/>
    </source>
</evidence>
<feature type="domain" description="DNA mimic protein DMP19 C-terminal" evidence="1">
    <location>
        <begin position="46"/>
        <end position="154"/>
    </location>
</feature>
<evidence type="ECO:0000259" key="1">
    <source>
        <dbReference type="Pfam" id="PF14300"/>
    </source>
</evidence>
<evidence type="ECO:0000313" key="2">
    <source>
        <dbReference type="EMBL" id="MBD0380179.1"/>
    </source>
</evidence>
<dbReference type="Proteomes" id="UP000650466">
    <property type="component" value="Unassembled WGS sequence"/>
</dbReference>
<dbReference type="AlphaFoldDB" id="A0A926KLU6"/>